<evidence type="ECO:0000313" key="2">
    <source>
        <dbReference type="EMBL" id="TKR27768.1"/>
    </source>
</evidence>
<keyword evidence="3" id="KW-1185">Reference proteome</keyword>
<reference evidence="2 3" key="1">
    <citation type="submission" date="2019-04" db="EMBL/GenBank/DDBJ databases">
        <title>Natronomonas sp. F20-122 a newhaloarchaeon isolated from a saline saltern of Isla Bacuta, Huelva, Spain.</title>
        <authorList>
            <person name="Duran-Viseras A."/>
            <person name="Sanchez-Porro C."/>
            <person name="Ventosa A."/>
        </authorList>
    </citation>
    <scope>NUCLEOTIDE SEQUENCE [LARGE SCALE GENOMIC DNA]</scope>
    <source>
        <strain evidence="2 3">F20-122</strain>
    </source>
</reference>
<sequence>MTHTCRHCKRTFTNELQYELHRDVCSSEALICERCGEQFPERRATRDGWHYRCPNDDCDGAGLGDDLHSVGDFSVASRAR</sequence>
<proteinExistence type="predicted"/>
<dbReference type="InterPro" id="IPR049703">
    <property type="entry name" value="HVO_2901-like"/>
</dbReference>
<dbReference type="OrthoDB" id="334705at2157"/>
<dbReference type="EMBL" id="QKNX01000001">
    <property type="protein sequence ID" value="TKR27768.1"/>
    <property type="molecule type" value="Genomic_DNA"/>
</dbReference>
<name>A0A4U5JI88_9EURY</name>
<feature type="region of interest" description="Disordered" evidence="1">
    <location>
        <begin position="61"/>
        <end position="80"/>
    </location>
</feature>
<gene>
    <name evidence="2" type="ORF">DM868_01365</name>
</gene>
<evidence type="ECO:0000313" key="3">
    <source>
        <dbReference type="Proteomes" id="UP000308037"/>
    </source>
</evidence>
<comment type="caution">
    <text evidence="2">The sequence shown here is derived from an EMBL/GenBank/DDBJ whole genome shotgun (WGS) entry which is preliminary data.</text>
</comment>
<dbReference type="Proteomes" id="UP000308037">
    <property type="component" value="Unassembled WGS sequence"/>
</dbReference>
<protein>
    <submittedName>
        <fullName evidence="2">Transcriptional regulator</fullName>
    </submittedName>
</protein>
<organism evidence="2 3">
    <name type="scientific">Natronomonas salsuginis</name>
    <dbReference type="NCBI Taxonomy" id="2217661"/>
    <lineage>
        <taxon>Archaea</taxon>
        <taxon>Methanobacteriati</taxon>
        <taxon>Methanobacteriota</taxon>
        <taxon>Stenosarchaea group</taxon>
        <taxon>Halobacteria</taxon>
        <taxon>Halobacteriales</taxon>
        <taxon>Natronomonadaceae</taxon>
        <taxon>Natronomonas</taxon>
    </lineage>
</organism>
<dbReference type="NCBIfam" id="NF041915">
    <property type="entry name" value="HVO_2901"/>
    <property type="match status" value="1"/>
</dbReference>
<dbReference type="AlphaFoldDB" id="A0A4U5JI88"/>
<evidence type="ECO:0000256" key="1">
    <source>
        <dbReference type="SAM" id="MobiDB-lite"/>
    </source>
</evidence>
<accession>A0A4U5JI88</accession>
<dbReference type="RefSeq" id="WP_137275068.1">
    <property type="nucleotide sequence ID" value="NZ_QKNX01000001.1"/>
</dbReference>